<feature type="domain" description="Ig-like" evidence="3">
    <location>
        <begin position="12"/>
        <end position="101"/>
    </location>
</feature>
<evidence type="ECO:0000256" key="1">
    <source>
        <dbReference type="ARBA" id="ARBA00023319"/>
    </source>
</evidence>
<feature type="transmembrane region" description="Helical" evidence="2">
    <location>
        <begin position="423"/>
        <end position="443"/>
    </location>
</feature>
<gene>
    <name evidence="4" type="ORF">MATL_G00003620</name>
</gene>
<keyword evidence="2" id="KW-0472">Membrane</keyword>
<evidence type="ECO:0000259" key="3">
    <source>
        <dbReference type="PROSITE" id="PS50835"/>
    </source>
</evidence>
<evidence type="ECO:0000313" key="5">
    <source>
        <dbReference type="Proteomes" id="UP001046870"/>
    </source>
</evidence>
<dbReference type="PROSITE" id="PS50835">
    <property type="entry name" value="IG_LIKE"/>
    <property type="match status" value="4"/>
</dbReference>
<dbReference type="InterPro" id="IPR003597">
    <property type="entry name" value="Ig_C1-set"/>
</dbReference>
<dbReference type="InterPro" id="IPR007110">
    <property type="entry name" value="Ig-like_dom"/>
</dbReference>
<name>A0A9D3QES0_MEGAT</name>
<reference evidence="4" key="1">
    <citation type="submission" date="2021-01" db="EMBL/GenBank/DDBJ databases">
        <authorList>
            <person name="Zahm M."/>
            <person name="Roques C."/>
            <person name="Cabau C."/>
            <person name="Klopp C."/>
            <person name="Donnadieu C."/>
            <person name="Jouanno E."/>
            <person name="Lampietro C."/>
            <person name="Louis A."/>
            <person name="Herpin A."/>
            <person name="Echchiki A."/>
            <person name="Berthelot C."/>
            <person name="Parey E."/>
            <person name="Roest-Crollius H."/>
            <person name="Braasch I."/>
            <person name="Postlethwait J."/>
            <person name="Bobe J."/>
            <person name="Montfort J."/>
            <person name="Bouchez O."/>
            <person name="Begum T."/>
            <person name="Mejri S."/>
            <person name="Adams A."/>
            <person name="Chen W.-J."/>
            <person name="Guiguen Y."/>
        </authorList>
    </citation>
    <scope>NUCLEOTIDE SEQUENCE</scope>
    <source>
        <strain evidence="4">YG-15Mar2019-1</strain>
        <tissue evidence="4">Brain</tissue>
    </source>
</reference>
<dbReference type="SUPFAM" id="SSF48726">
    <property type="entry name" value="Immunoglobulin"/>
    <property type="match status" value="4"/>
</dbReference>
<protein>
    <recommendedName>
        <fullName evidence="3">Ig-like domain-containing protein</fullName>
    </recommendedName>
</protein>
<dbReference type="PANTHER" id="PTHR23411">
    <property type="entry name" value="TAPASIN"/>
    <property type="match status" value="1"/>
</dbReference>
<keyword evidence="5" id="KW-1185">Reference proteome</keyword>
<dbReference type="InterPro" id="IPR050380">
    <property type="entry name" value="Immune_Resp_Modulators"/>
</dbReference>
<feature type="domain" description="Ig-like" evidence="3">
    <location>
        <begin position="221"/>
        <end position="314"/>
    </location>
</feature>
<feature type="domain" description="Ig-like" evidence="3">
    <location>
        <begin position="111"/>
        <end position="214"/>
    </location>
</feature>
<dbReference type="InterPro" id="IPR036179">
    <property type="entry name" value="Ig-like_dom_sf"/>
</dbReference>
<dbReference type="InterPro" id="IPR013783">
    <property type="entry name" value="Ig-like_fold"/>
</dbReference>
<evidence type="ECO:0000313" key="4">
    <source>
        <dbReference type="EMBL" id="KAG7491413.1"/>
    </source>
</evidence>
<keyword evidence="2" id="KW-1133">Transmembrane helix</keyword>
<dbReference type="AlphaFoldDB" id="A0A9D3QES0"/>
<dbReference type="InterPro" id="IPR003006">
    <property type="entry name" value="Ig/MHC_CS"/>
</dbReference>
<dbReference type="Pfam" id="PF07654">
    <property type="entry name" value="C1-set"/>
    <property type="match status" value="3"/>
</dbReference>
<dbReference type="SMART" id="SM00407">
    <property type="entry name" value="IGc1"/>
    <property type="match status" value="3"/>
</dbReference>
<feature type="domain" description="Ig-like" evidence="3">
    <location>
        <begin position="325"/>
        <end position="425"/>
    </location>
</feature>
<evidence type="ECO:0000256" key="2">
    <source>
        <dbReference type="SAM" id="Phobius"/>
    </source>
</evidence>
<dbReference type="PROSITE" id="PS00290">
    <property type="entry name" value="IG_MHC"/>
    <property type="match status" value="1"/>
</dbReference>
<dbReference type="Gene3D" id="2.60.40.10">
    <property type="entry name" value="Immunoglobulins"/>
    <property type="match status" value="4"/>
</dbReference>
<organism evidence="4 5">
    <name type="scientific">Megalops atlanticus</name>
    <name type="common">Tarpon</name>
    <name type="synonym">Clupea gigantea</name>
    <dbReference type="NCBI Taxonomy" id="7932"/>
    <lineage>
        <taxon>Eukaryota</taxon>
        <taxon>Metazoa</taxon>
        <taxon>Chordata</taxon>
        <taxon>Craniata</taxon>
        <taxon>Vertebrata</taxon>
        <taxon>Euteleostomi</taxon>
        <taxon>Actinopterygii</taxon>
        <taxon>Neopterygii</taxon>
        <taxon>Teleostei</taxon>
        <taxon>Elopiformes</taxon>
        <taxon>Megalopidae</taxon>
        <taxon>Megalops</taxon>
    </lineage>
</organism>
<keyword evidence="2" id="KW-0812">Transmembrane</keyword>
<sequence length="446" mass="49821">MVTVTSAQQATPVVFPLVDCGTTSEYVTAGCIARGFMPDSLSFTWTKDGSDLPGFVQYPSVLSGGKYSSVSQLRLRRDDLEKSKFQCVADHEGKKIPADIKLPIKKEPQPPSLYLMVPNQEEITEHRTASFACIASEFYPGEHTLTWLRNGKALAPGDGVVITPPVLKQEGEGQYFTASSFLRVRESLWKDPGSSISCEFEGKAGNETKTAEYTTDECDIPLEGEILPPSPQEYFKDNTVSLSCKVSCSKKCDVTKLNLTWERANGEPLVGKYIQDENYRISKIQITYEEWKNGMEFACIAQHDESPSPKRFIYKRENGGKWERPSVFLLAPAEQHNKTDVTLTCYAKDFYPELVLISWLADDEVVDSSQFQTTEVIKTGNTYSVYSQLTVPASHWSSEFSMTYDHWGCDTSDIDGDSSANTAITFIFLFLISLFYSIGATAFKVK</sequence>
<accession>A0A9D3QES0</accession>
<dbReference type="EMBL" id="JAFDVH010000001">
    <property type="protein sequence ID" value="KAG7491413.1"/>
    <property type="molecule type" value="Genomic_DNA"/>
</dbReference>
<comment type="caution">
    <text evidence="4">The sequence shown here is derived from an EMBL/GenBank/DDBJ whole genome shotgun (WGS) entry which is preliminary data.</text>
</comment>
<dbReference type="OrthoDB" id="9945861at2759"/>
<keyword evidence="1" id="KW-0393">Immunoglobulin domain</keyword>
<dbReference type="Proteomes" id="UP001046870">
    <property type="component" value="Chromosome 1"/>
</dbReference>
<proteinExistence type="predicted"/>